<dbReference type="CDD" id="cd03230">
    <property type="entry name" value="ABC_DR_subfamily_A"/>
    <property type="match status" value="1"/>
</dbReference>
<reference evidence="7" key="1">
    <citation type="submission" date="2022-08" db="EMBL/GenBank/DDBJ databases">
        <title>Draft genome sequencing of Roseisolibacter agri AW1220.</title>
        <authorList>
            <person name="Tobiishi Y."/>
            <person name="Tonouchi A."/>
        </authorList>
    </citation>
    <scope>NUCLEOTIDE SEQUENCE</scope>
    <source>
        <strain evidence="7">AW1220</strain>
    </source>
</reference>
<dbReference type="PROSITE" id="PS50893">
    <property type="entry name" value="ABC_TRANSPORTER_2"/>
    <property type="match status" value="1"/>
</dbReference>
<keyword evidence="4" id="KW-0547">Nucleotide-binding</keyword>
<evidence type="ECO:0000259" key="6">
    <source>
        <dbReference type="PROSITE" id="PS50893"/>
    </source>
</evidence>
<gene>
    <name evidence="7" type="ORF">rosag_17490</name>
</gene>
<dbReference type="InterPro" id="IPR027417">
    <property type="entry name" value="P-loop_NTPase"/>
</dbReference>
<dbReference type="AlphaFoldDB" id="A0AA37QAA1"/>
<name>A0AA37QAA1_9BACT</name>
<sequence>MLEIRNLTKRFGRLDVLKGVDLAVRPGRVTAILGPNGAGKTTLIKSILGLTRPDGGQVLLGGETVVGAGARGDAYRARIGYMAQIARYPENLSAAELIAMLVELRRTAGADVAHDVARDESLIERFALAPHLDKPMRALSGGTRQKVNAVLAFLFRPELLILDEPTAGLDPVASSALKDRILAARDEGRTLVLTSHVMSELQELADDVAFLADGRVRFAGPVEELLRATRQPTLERAIAHLLRPSLEVLAA</sequence>
<dbReference type="Pfam" id="PF00005">
    <property type="entry name" value="ABC_tran"/>
    <property type="match status" value="1"/>
</dbReference>
<keyword evidence="8" id="KW-1185">Reference proteome</keyword>
<protein>
    <submittedName>
        <fullName evidence="7">ABC transporter</fullName>
    </submittedName>
</protein>
<keyword evidence="2" id="KW-0813">Transport</keyword>
<evidence type="ECO:0000313" key="8">
    <source>
        <dbReference type="Proteomes" id="UP001161325"/>
    </source>
</evidence>
<organism evidence="7 8">
    <name type="scientific">Roseisolibacter agri</name>
    <dbReference type="NCBI Taxonomy" id="2014610"/>
    <lineage>
        <taxon>Bacteria</taxon>
        <taxon>Pseudomonadati</taxon>
        <taxon>Gemmatimonadota</taxon>
        <taxon>Gemmatimonadia</taxon>
        <taxon>Gemmatimonadales</taxon>
        <taxon>Gemmatimonadaceae</taxon>
        <taxon>Roseisolibacter</taxon>
    </lineage>
</organism>
<dbReference type="GO" id="GO:0016887">
    <property type="term" value="F:ATP hydrolysis activity"/>
    <property type="evidence" value="ECO:0007669"/>
    <property type="project" value="InterPro"/>
</dbReference>
<dbReference type="Proteomes" id="UP001161325">
    <property type="component" value="Unassembled WGS sequence"/>
</dbReference>
<dbReference type="InterPro" id="IPR003439">
    <property type="entry name" value="ABC_transporter-like_ATP-bd"/>
</dbReference>
<dbReference type="PANTHER" id="PTHR42711:SF5">
    <property type="entry name" value="ABC TRANSPORTER ATP-BINDING PROTEIN NATA"/>
    <property type="match status" value="1"/>
</dbReference>
<accession>A0AA37QAA1</accession>
<keyword evidence="5" id="KW-0067">ATP-binding</keyword>
<comment type="caution">
    <text evidence="7">The sequence shown here is derived from an EMBL/GenBank/DDBJ whole genome shotgun (WGS) entry which is preliminary data.</text>
</comment>
<keyword evidence="3" id="KW-0536">Nodulation</keyword>
<evidence type="ECO:0000256" key="4">
    <source>
        <dbReference type="ARBA" id="ARBA00022741"/>
    </source>
</evidence>
<evidence type="ECO:0000256" key="1">
    <source>
        <dbReference type="ARBA" id="ARBA00005417"/>
    </source>
</evidence>
<feature type="domain" description="ABC transporter" evidence="6">
    <location>
        <begin position="2"/>
        <end position="238"/>
    </location>
</feature>
<dbReference type="InterPro" id="IPR003593">
    <property type="entry name" value="AAA+_ATPase"/>
</dbReference>
<evidence type="ECO:0000313" key="7">
    <source>
        <dbReference type="EMBL" id="GLC25236.1"/>
    </source>
</evidence>
<dbReference type="SUPFAM" id="SSF52540">
    <property type="entry name" value="P-loop containing nucleoside triphosphate hydrolases"/>
    <property type="match status" value="1"/>
</dbReference>
<dbReference type="SMART" id="SM00382">
    <property type="entry name" value="AAA"/>
    <property type="match status" value="1"/>
</dbReference>
<dbReference type="InterPro" id="IPR050763">
    <property type="entry name" value="ABC_transporter_ATP-binding"/>
</dbReference>
<dbReference type="Gene3D" id="3.40.50.300">
    <property type="entry name" value="P-loop containing nucleotide triphosphate hydrolases"/>
    <property type="match status" value="1"/>
</dbReference>
<dbReference type="PANTHER" id="PTHR42711">
    <property type="entry name" value="ABC TRANSPORTER ATP-BINDING PROTEIN"/>
    <property type="match status" value="1"/>
</dbReference>
<comment type="similarity">
    <text evidence="1">Belongs to the ABC transporter superfamily.</text>
</comment>
<dbReference type="EMBL" id="BRXS01000002">
    <property type="protein sequence ID" value="GLC25236.1"/>
    <property type="molecule type" value="Genomic_DNA"/>
</dbReference>
<evidence type="ECO:0000256" key="5">
    <source>
        <dbReference type="ARBA" id="ARBA00022840"/>
    </source>
</evidence>
<evidence type="ECO:0000256" key="2">
    <source>
        <dbReference type="ARBA" id="ARBA00022448"/>
    </source>
</evidence>
<dbReference type="RefSeq" id="WP_284349682.1">
    <property type="nucleotide sequence ID" value="NZ_BRXS01000002.1"/>
</dbReference>
<dbReference type="GO" id="GO:0005524">
    <property type="term" value="F:ATP binding"/>
    <property type="evidence" value="ECO:0007669"/>
    <property type="project" value="UniProtKB-KW"/>
</dbReference>
<proteinExistence type="inferred from homology"/>
<evidence type="ECO:0000256" key="3">
    <source>
        <dbReference type="ARBA" id="ARBA00022458"/>
    </source>
</evidence>